<dbReference type="SUPFAM" id="SSF82693">
    <property type="entry name" value="Multidrug efflux transporter AcrB pore domain, PN1, PN2, PC1 and PC2 subdomains"/>
    <property type="match status" value="3"/>
</dbReference>
<dbReference type="AlphaFoldDB" id="A0A521EXS1"/>
<accession>A0A521EXS1</accession>
<organism evidence="2 3">
    <name type="scientific">Fodinibius sediminis</name>
    <dbReference type="NCBI Taxonomy" id="1214077"/>
    <lineage>
        <taxon>Bacteria</taxon>
        <taxon>Pseudomonadati</taxon>
        <taxon>Balneolota</taxon>
        <taxon>Balneolia</taxon>
        <taxon>Balneolales</taxon>
        <taxon>Balneolaceae</taxon>
        <taxon>Fodinibius</taxon>
    </lineage>
</organism>
<dbReference type="GO" id="GO:0005886">
    <property type="term" value="C:plasma membrane"/>
    <property type="evidence" value="ECO:0007669"/>
    <property type="project" value="TreeGrafter"/>
</dbReference>
<dbReference type="Gene3D" id="3.30.70.1320">
    <property type="entry name" value="Multidrug efflux transporter AcrB pore domain like"/>
    <property type="match status" value="1"/>
</dbReference>
<dbReference type="PANTHER" id="PTHR32063">
    <property type="match status" value="1"/>
</dbReference>
<feature type="transmembrane region" description="Helical" evidence="1">
    <location>
        <begin position="530"/>
        <end position="548"/>
    </location>
</feature>
<feature type="transmembrane region" description="Helical" evidence="1">
    <location>
        <begin position="332"/>
        <end position="351"/>
    </location>
</feature>
<feature type="transmembrane region" description="Helical" evidence="1">
    <location>
        <begin position="913"/>
        <end position="938"/>
    </location>
</feature>
<feature type="transmembrane region" description="Helical" evidence="1">
    <location>
        <begin position="989"/>
        <end position="1015"/>
    </location>
</feature>
<dbReference type="InterPro" id="IPR001036">
    <property type="entry name" value="Acrflvin-R"/>
</dbReference>
<keyword evidence="1" id="KW-0812">Transmembrane</keyword>
<dbReference type="GO" id="GO:0042910">
    <property type="term" value="F:xenobiotic transmembrane transporter activity"/>
    <property type="evidence" value="ECO:0007669"/>
    <property type="project" value="TreeGrafter"/>
</dbReference>
<dbReference type="EMBL" id="FXTH01000020">
    <property type="protein sequence ID" value="SMO88687.1"/>
    <property type="molecule type" value="Genomic_DNA"/>
</dbReference>
<proteinExistence type="predicted"/>
<evidence type="ECO:0000256" key="1">
    <source>
        <dbReference type="SAM" id="Phobius"/>
    </source>
</evidence>
<dbReference type="Gene3D" id="1.20.1640.10">
    <property type="entry name" value="Multidrug efflux transporter AcrB transmembrane domain"/>
    <property type="match status" value="2"/>
</dbReference>
<dbReference type="PANTHER" id="PTHR32063:SF0">
    <property type="entry name" value="SWARMING MOTILITY PROTEIN SWRC"/>
    <property type="match status" value="1"/>
</dbReference>
<sequence>MNWAGFSIKNRYTIYALALAILVFGAQSYLSLPISLFPETSPPVVTIITQYPGATALDVAEKVSEDMEEEVAALDGIAKVSSKSQDGLSVVTAEFQYDVSVDLAAVDVQNAVSRIRGSLPESISDPRVLKISSSDKPVITLGVSSHDGNLKKVRQVADDEIAPALQRLRGVASVDIFGGYRRQINISIDRDRMEAANVTLSAISQAIQTANISRPLGSIDNSRREVLLRFDESLTTADEVKSIPIKNENNQRLLVGDIAEVEDGVADPQSAFLANGTEVVAVQVLQQDDANTVEVVDRVTAELPELRTEYPDLKFEVATEEGSFTEQVTGNMATSIALALFLASLIIFGFLESFRRAFIVSIAMPMSFLLTFALMKLNGMELDLVTLSAIILAVGMVVDGAVVVIENISRHYDDENISAKEAAIDGTGEVFFAVLVGVATTIIVLIPFQFLTGFVGKVFGPLSLTMIFAFGASILMAVTLIPLLFFLLERNNSGFVSWIKRYIAPFNRGMDKLRDGYLVLLDWSLSHRTILLTSTLIIFIGSMALLGMRGMEVLPKLDSGSFFISIEAEAGSSFEQTKSIVRDIEALLNKDKDVINYTSQIGFEPDAKFFGDAGAMGVQQAFITVDLVSRKERARSIWEIEDQLRDKINNIPGIRTAVLKEMGGTAKSTTSAPIDVRISGPDLKKLNKLAKEVSQRVRKVEGAVNIYRQWTLERPQVQFTVDRMNTAFYDLTPKYIAQETFAAVEGLPVTQLDAPDGTDPNIVVRYDSTQRKVLDDVLQTKLKPGLPLSSVAKTDVKLAPNLITRENLIRTADVLGFTYDRAFSHVIADIEKSIGEMDVPDGYEMKVTGENSDLQESRSKMLSALFAALIAVYLLMVAQFRSFIHPFTVMLAVPLVAVGAAIALIITGKVISMSVLIGFILLIGIAVNNSVILIDFILHQMEGESREEIVKKSVAVRFRPIMMTTFSTVIGMLPLAMELALGAERFSPMAIVIIGGLTASSILTMVVVPVFYTVVDDIVNWLKSRKAANTS</sequence>
<dbReference type="Gene3D" id="3.30.70.1430">
    <property type="entry name" value="Multidrug efflux transporter AcrB pore domain"/>
    <property type="match status" value="2"/>
</dbReference>
<feature type="transmembrane region" description="Helical" evidence="1">
    <location>
        <begin position="387"/>
        <end position="409"/>
    </location>
</feature>
<feature type="transmembrane region" description="Helical" evidence="1">
    <location>
        <begin position="958"/>
        <end position="977"/>
    </location>
</feature>
<feature type="transmembrane region" description="Helical" evidence="1">
    <location>
        <begin position="887"/>
        <end position="907"/>
    </location>
</feature>
<dbReference type="Gene3D" id="3.30.70.1440">
    <property type="entry name" value="Multidrug efflux transporter AcrB pore domain"/>
    <property type="match status" value="1"/>
</dbReference>
<keyword evidence="1" id="KW-1133">Transmembrane helix</keyword>
<evidence type="ECO:0000313" key="2">
    <source>
        <dbReference type="EMBL" id="SMO88687.1"/>
    </source>
</evidence>
<name>A0A521EXS1_9BACT</name>
<feature type="transmembrane region" description="Helical" evidence="1">
    <location>
        <begin position="12"/>
        <end position="32"/>
    </location>
</feature>
<feature type="transmembrane region" description="Helical" evidence="1">
    <location>
        <begin position="861"/>
        <end position="880"/>
    </location>
</feature>
<feature type="transmembrane region" description="Helical" evidence="1">
    <location>
        <begin position="462"/>
        <end position="488"/>
    </location>
</feature>
<dbReference type="OrthoDB" id="9757876at2"/>
<dbReference type="Proteomes" id="UP000317593">
    <property type="component" value="Unassembled WGS sequence"/>
</dbReference>
<keyword evidence="1" id="KW-0472">Membrane</keyword>
<dbReference type="PRINTS" id="PR00702">
    <property type="entry name" value="ACRIFLAVINRP"/>
</dbReference>
<dbReference type="RefSeq" id="WP_142715784.1">
    <property type="nucleotide sequence ID" value="NZ_FXTH01000020.1"/>
</dbReference>
<feature type="transmembrane region" description="Helical" evidence="1">
    <location>
        <begin position="430"/>
        <end position="450"/>
    </location>
</feature>
<dbReference type="SUPFAM" id="SSF82866">
    <property type="entry name" value="Multidrug efflux transporter AcrB transmembrane domain"/>
    <property type="match status" value="2"/>
</dbReference>
<feature type="transmembrane region" description="Helical" evidence="1">
    <location>
        <begin position="358"/>
        <end position="375"/>
    </location>
</feature>
<protein>
    <submittedName>
        <fullName evidence="2">Multidrug efflux pump subunit AcrB</fullName>
    </submittedName>
</protein>
<dbReference type="InterPro" id="IPR027463">
    <property type="entry name" value="AcrB_DN_DC_subdom"/>
</dbReference>
<evidence type="ECO:0000313" key="3">
    <source>
        <dbReference type="Proteomes" id="UP000317593"/>
    </source>
</evidence>
<dbReference type="Pfam" id="PF00873">
    <property type="entry name" value="ACR_tran"/>
    <property type="match status" value="1"/>
</dbReference>
<reference evidence="2 3" key="1">
    <citation type="submission" date="2017-05" db="EMBL/GenBank/DDBJ databases">
        <authorList>
            <person name="Varghese N."/>
            <person name="Submissions S."/>
        </authorList>
    </citation>
    <scope>NUCLEOTIDE SEQUENCE [LARGE SCALE GENOMIC DNA]</scope>
    <source>
        <strain evidence="2 3">DSM 21194</strain>
    </source>
</reference>
<gene>
    <name evidence="2" type="ORF">SAMN06265218_12018</name>
</gene>
<dbReference type="Gene3D" id="3.30.2090.10">
    <property type="entry name" value="Multidrug efflux transporter AcrB TolC docking domain, DN and DC subdomains"/>
    <property type="match status" value="2"/>
</dbReference>
<keyword evidence="3" id="KW-1185">Reference proteome</keyword>
<dbReference type="SUPFAM" id="SSF82714">
    <property type="entry name" value="Multidrug efflux transporter AcrB TolC docking domain, DN and DC subdomains"/>
    <property type="match status" value="1"/>
</dbReference>